<keyword evidence="4" id="KW-0131">Cell cycle</keyword>
<protein>
    <recommendedName>
        <fullName evidence="6">Anaphase-promoting complex subunit 1 middle domain-containing protein</fullName>
    </recommendedName>
</protein>
<evidence type="ECO:0000313" key="7">
    <source>
        <dbReference type="EMBL" id="CAF0814273.1"/>
    </source>
</evidence>
<dbReference type="GO" id="GO:0005680">
    <property type="term" value="C:anaphase-promoting complex"/>
    <property type="evidence" value="ECO:0007669"/>
    <property type="project" value="InterPro"/>
</dbReference>
<evidence type="ECO:0000256" key="5">
    <source>
        <dbReference type="SAM" id="Coils"/>
    </source>
</evidence>
<accession>A0A813TPN7</accession>
<dbReference type="PANTHER" id="PTHR12827:SF3">
    <property type="entry name" value="ANAPHASE-PROMOTING COMPLEX SUBUNIT 1"/>
    <property type="match status" value="1"/>
</dbReference>
<name>A0A813TPN7_9BILA</name>
<dbReference type="OrthoDB" id="26401at2759"/>
<dbReference type="InterPro" id="IPR024990">
    <property type="entry name" value="Apc1"/>
</dbReference>
<dbReference type="InterPro" id="IPR046794">
    <property type="entry name" value="Apc1_MidN"/>
</dbReference>
<evidence type="ECO:0000256" key="3">
    <source>
        <dbReference type="ARBA" id="ARBA00022776"/>
    </source>
</evidence>
<evidence type="ECO:0000256" key="1">
    <source>
        <dbReference type="ARBA" id="ARBA00010547"/>
    </source>
</evidence>
<keyword evidence="9" id="KW-1185">Reference proteome</keyword>
<evidence type="ECO:0000313" key="9">
    <source>
        <dbReference type="Proteomes" id="UP000663829"/>
    </source>
</evidence>
<dbReference type="Pfam" id="PF20518">
    <property type="entry name" value="Apc1_MidN"/>
    <property type="match status" value="1"/>
</dbReference>
<keyword evidence="3" id="KW-0498">Mitosis</keyword>
<gene>
    <name evidence="7" type="ORF">GPM918_LOCUS4200</name>
    <name evidence="8" type="ORF">SRO942_LOCUS4200</name>
</gene>
<dbReference type="GO" id="GO:0031145">
    <property type="term" value="P:anaphase-promoting complex-dependent catabolic process"/>
    <property type="evidence" value="ECO:0007669"/>
    <property type="project" value="TreeGrafter"/>
</dbReference>
<sequence length="1934" mass="219211">MQPTPFVGNCAVSISINKVTLFKPNGAKYIADDESTDEGHNETTHWSINATSNAYGEEEIYSKGNRVIWSYPVCDVHCPPFMEFITDSVPKQLLWTTFEQCSLSCEHGGKEFPVVVEHNSISVIGMDNGLTKVTLPLVLLNDKRINISSIVNLFVYLPRFYRNDHYLPNLFTLSHPLDEVKPIISRLNGEWFYGSDKRSYITSGLAADEQLLLRYDEVNQIHSLWLFRKCTAEDRHQATNMTLPFLDQSCLTTATASAFNPQNTSFLREYHHPASPSILNVSHFSRRGSLLMNTGGSNLVSGATANMAAAAGPTLYSNPKRLASMAAICRSPLTETLRAISRPQSQLYSTAVTPTPCSINDFSTLTIGGGYCPSSVIDRVGRNGSFLATLTADCEKHQLSMPDPLSPDYCIECIWSDSSLKSSIKNIVCATKFFSLRDLSNNRWVAYLMPNINQLRLILLEKYSGNTTTIRAVHTINAHDALFVPSIKFLIVLDQIGNILLYSGTSRIAKVLLHEETIMPNHYHLNIATMTPFQHVRTSSRPNSFLRTPLKFPQSPVNSSSTHATPYSTKPYFDDSLNELNPNNITETPSSSIAVQSLNYRSLSDVRGKLFNICFPDNKYYSVELPNICRTPLCVLSLKAVCSCVPSEVFNQFIATFYSKNINPLYEHSPNEWYTFVSTLLFLIGYDTRKCTYIKRLQGKMSSPTPPPIVKKTKIDTHDNDEDWLFAISEAKRIDPKLLKLLKKEDSQLLNKTIESEDHDDLFFMTINNQDDDICDDDDNLLIDDEEQENDENDNDLTTKEWLAMEQDYSNENTDRNTSISSNIFLNRSKNITAAIASTPGGDKQRSAHQEQKLFRYSNINVNAPLYTHAGYIFCALHIVYEDLSLNHTKEIISLLELLYLLACDFDLTEYRHYYLAENWKISKRVRKSHQLAMNSCSMYMPKLFCASPPSYLKWLRLLIKDDSTCILQPFPYIHDVTNRISLCTKNLPLCIHALLYEAISYVATHPKFNLSRKEYEFIGRNDLIYHDPKLFDKNFDTGVIALRSLELIRVYGKDFHNDKTRLVESEVLKLRFPEDLRVQTIVECLQSSTPILIDIPQRLNVTEQEIMEGNERYLYSVAQRTMSLPFGRGALTLGTVYASPHDAFVIPELNLKGRVPSSTITVNMSHIDVPQNITHWPLFHNGVASATAINRHACDMGSNWIRSQILKSSDITNEQAGFLYGLGLIGHFKDLPKSLIYSLLQKANELTMMASLLGICVSNYKSMSLSLTSLLTIYIKSMLPQTLFEWEVPFGVQICGIMGLGLLYANSGDRYISDILLAEIGKLPVSTGEKEMVILEREAYAFTSGLALGTVLFKKGVNNINAKEDFFTSALLSYIIGKERVYSFGILRTHIQVAEYGSMNANITATGAMISIGLIYFNTKNKDIAEWFMPNDTMRLIELIRPDLLLLRAVVYNLITWDKIESTNVWFDQQIPEALRQNAFRNSSITKMKTSINAYDPESITQAYCYLVSGLCFSLALKYAGTWDKQTTKLIREYYKQFYQYIDHSSDQVENDCYPPDRSTLEFVLSTLVLSLAMVMTGSGDLQLLQLLRSLQARVGSDCAHVTYGSHLSVSMAMGLLLLGGGRYGLRNDDDAIPVLIAAFYPHFPVHSNDNRFHLQIFRHLYVMVCESRLMITKDASNHQICSVNGRLWLDTKSSTHGTIIENFRTPYFLPNFVSIKKLEITDPSYCHISYKNDDDINRLKQILSRDGLFYVQKINSSQTTTSSFVQLLSGEQETLRNCSHGLQLYMEINCLLNDPINSRHVKEMNSLIAFYDKYTKQKHQLKKLKMEQEQEMDSTNDDILDDSLVLKNRFTNVLLKTIAKTKSELLNALKNEDDPRRYGLLHPIHEWLPNLNEENLTTLLGATSPAKLLRCAVNMGLDCELALHLLNLTQDH</sequence>
<dbReference type="Proteomes" id="UP000663829">
    <property type="component" value="Unassembled WGS sequence"/>
</dbReference>
<comment type="caution">
    <text evidence="7">The sequence shown here is derived from an EMBL/GenBank/DDBJ whole genome shotgun (WGS) entry which is preliminary data.</text>
</comment>
<dbReference type="GO" id="GO:0070979">
    <property type="term" value="P:protein K11-linked ubiquitination"/>
    <property type="evidence" value="ECO:0007669"/>
    <property type="project" value="TreeGrafter"/>
</dbReference>
<evidence type="ECO:0000256" key="4">
    <source>
        <dbReference type="ARBA" id="ARBA00023306"/>
    </source>
</evidence>
<dbReference type="Gene3D" id="1.25.10.10">
    <property type="entry name" value="Leucine-rich Repeat Variant"/>
    <property type="match status" value="2"/>
</dbReference>
<dbReference type="GO" id="GO:0060090">
    <property type="term" value="F:molecular adaptor activity"/>
    <property type="evidence" value="ECO:0007669"/>
    <property type="project" value="TreeGrafter"/>
</dbReference>
<dbReference type="PANTHER" id="PTHR12827">
    <property type="entry name" value="MEIOTIC CHECKPOINT REGULATOR TSG24 FAMILY MEMBER"/>
    <property type="match status" value="1"/>
</dbReference>
<dbReference type="GO" id="GO:0051301">
    <property type="term" value="P:cell division"/>
    <property type="evidence" value="ECO:0007669"/>
    <property type="project" value="UniProtKB-KW"/>
</dbReference>
<dbReference type="EMBL" id="CAJOBC010000555">
    <property type="protein sequence ID" value="CAF3600206.1"/>
    <property type="molecule type" value="Genomic_DNA"/>
</dbReference>
<dbReference type="GO" id="GO:0007091">
    <property type="term" value="P:metaphase/anaphase transition of mitotic cell cycle"/>
    <property type="evidence" value="ECO:0007669"/>
    <property type="project" value="TreeGrafter"/>
</dbReference>
<evidence type="ECO:0000259" key="6">
    <source>
        <dbReference type="Pfam" id="PF20518"/>
    </source>
</evidence>
<feature type="domain" description="Anaphase-promoting complex subunit 1 middle" evidence="6">
    <location>
        <begin position="855"/>
        <end position="992"/>
    </location>
</feature>
<keyword evidence="5" id="KW-0175">Coiled coil</keyword>
<evidence type="ECO:0000313" key="8">
    <source>
        <dbReference type="EMBL" id="CAF3600206.1"/>
    </source>
</evidence>
<proteinExistence type="inferred from homology"/>
<reference evidence="7" key="1">
    <citation type="submission" date="2021-02" db="EMBL/GenBank/DDBJ databases">
        <authorList>
            <person name="Nowell W R."/>
        </authorList>
    </citation>
    <scope>NUCLEOTIDE SEQUENCE</scope>
</reference>
<comment type="similarity">
    <text evidence="1">Belongs to the APC1 family.</text>
</comment>
<dbReference type="InterPro" id="IPR011989">
    <property type="entry name" value="ARM-like"/>
</dbReference>
<organism evidence="7 9">
    <name type="scientific">Didymodactylos carnosus</name>
    <dbReference type="NCBI Taxonomy" id="1234261"/>
    <lineage>
        <taxon>Eukaryota</taxon>
        <taxon>Metazoa</taxon>
        <taxon>Spiralia</taxon>
        <taxon>Gnathifera</taxon>
        <taxon>Rotifera</taxon>
        <taxon>Eurotatoria</taxon>
        <taxon>Bdelloidea</taxon>
        <taxon>Philodinida</taxon>
        <taxon>Philodinidae</taxon>
        <taxon>Didymodactylos</taxon>
    </lineage>
</organism>
<dbReference type="Proteomes" id="UP000681722">
    <property type="component" value="Unassembled WGS sequence"/>
</dbReference>
<feature type="coiled-coil region" evidence="5">
    <location>
        <begin position="1813"/>
        <end position="1840"/>
    </location>
</feature>
<keyword evidence="2" id="KW-0132">Cell division</keyword>
<evidence type="ECO:0000256" key="2">
    <source>
        <dbReference type="ARBA" id="ARBA00022618"/>
    </source>
</evidence>
<dbReference type="EMBL" id="CAJNOQ010000555">
    <property type="protein sequence ID" value="CAF0814273.1"/>
    <property type="molecule type" value="Genomic_DNA"/>
</dbReference>